<evidence type="ECO:0000256" key="2">
    <source>
        <dbReference type="ARBA" id="ARBA00022840"/>
    </source>
</evidence>
<dbReference type="InterPro" id="IPR003959">
    <property type="entry name" value="ATPase_AAA_core"/>
</dbReference>
<protein>
    <submittedName>
        <fullName evidence="6">AAA family ATPase</fullName>
    </submittedName>
</protein>
<dbReference type="InterPro" id="IPR050168">
    <property type="entry name" value="AAA_ATPase_domain"/>
</dbReference>
<dbReference type="Gene3D" id="3.40.50.300">
    <property type="entry name" value="P-loop containing nucleotide triphosphate hydrolases"/>
    <property type="match status" value="2"/>
</dbReference>
<proteinExistence type="inferred from homology"/>
<dbReference type="Pfam" id="PF00004">
    <property type="entry name" value="AAA"/>
    <property type="match status" value="2"/>
</dbReference>
<evidence type="ECO:0000256" key="4">
    <source>
        <dbReference type="SAM" id="Phobius"/>
    </source>
</evidence>
<evidence type="ECO:0000313" key="7">
    <source>
        <dbReference type="Proteomes" id="UP001597158"/>
    </source>
</evidence>
<dbReference type="SMART" id="SM00382">
    <property type="entry name" value="AAA"/>
    <property type="match status" value="2"/>
</dbReference>
<evidence type="ECO:0000256" key="3">
    <source>
        <dbReference type="RuleBase" id="RU003651"/>
    </source>
</evidence>
<keyword evidence="4" id="KW-0472">Membrane</keyword>
<dbReference type="PROSITE" id="PS00674">
    <property type="entry name" value="AAA"/>
    <property type="match status" value="1"/>
</dbReference>
<dbReference type="InterPro" id="IPR003593">
    <property type="entry name" value="AAA+_ATPase"/>
</dbReference>
<sequence length="639" mass="67798">MMMPFLNGVFRLLVLVCALLQVPLWLGTFGVFSGQRLVYVQWSTFFSLAVVAAGVIALVMLLLRGARAVPELGRLTLFVILAAVSESLIVGAGYGLAVAAGGLSLAWMLGKLTPAQIRTLAHPTGDRLAEAAASGEPMFRAELARYSFVDVVGMGELKSRLAEAGAEVKASKTGATARNGVLLFGEPGNGKSFFAEALAGELKLPLIAVSVADVASRWVNQTPEMIAQLFADARAQAPCVLFLDEADSLMVDRAQIQRADSEEAKATNALLAELTKIRGVGVLVIAATNHLDRLDTAAVREGRFDFKIEVPAPDLEARCGLLTAARRGRIRLDEDAIDRASRRWAGFSVARIRAVADEALRTAEKFRELGVDYKTLKLALRSIQGRAGKLPEAAPLLEDLSFSSAQKEALHALAARMTHAEEIEDAGGTVPAGVLFYGPPGTGKTVTAQSLAKTAGWAFVCVTGNELLSNPDRLVALMREARELRPVVVFIDEADDVLGRRAGNHPALVSITNSLLSAIDGAGGRTPDVLWIAATNYPEQLDPAALRGGRLAEKIEFLPPDVDALREFVGRFFDASPAQWAGDCAQAVPQLLGLALADVGAVLQQAVTYAAVRKLTSGSASAVCLADIQAALRHVLGEV</sequence>
<dbReference type="Proteomes" id="UP001597158">
    <property type="component" value="Unassembled WGS sequence"/>
</dbReference>
<dbReference type="RefSeq" id="WP_277834208.1">
    <property type="nucleotide sequence ID" value="NZ_JARQZE010000012.1"/>
</dbReference>
<keyword evidence="7" id="KW-1185">Reference proteome</keyword>
<dbReference type="PANTHER" id="PTHR23077">
    <property type="entry name" value="AAA-FAMILY ATPASE"/>
    <property type="match status" value="1"/>
</dbReference>
<comment type="caution">
    <text evidence="6">The sequence shown here is derived from an EMBL/GenBank/DDBJ whole genome shotgun (WGS) entry which is preliminary data.</text>
</comment>
<dbReference type="SUPFAM" id="SSF52540">
    <property type="entry name" value="P-loop containing nucleoside triphosphate hydrolases"/>
    <property type="match status" value="2"/>
</dbReference>
<dbReference type="InterPro" id="IPR003960">
    <property type="entry name" value="ATPase_AAA_CS"/>
</dbReference>
<keyword evidence="4" id="KW-0812">Transmembrane</keyword>
<keyword evidence="1 3" id="KW-0547">Nucleotide-binding</keyword>
<evidence type="ECO:0000256" key="1">
    <source>
        <dbReference type="ARBA" id="ARBA00022741"/>
    </source>
</evidence>
<evidence type="ECO:0000313" key="6">
    <source>
        <dbReference type="EMBL" id="MFD1265340.1"/>
    </source>
</evidence>
<feature type="domain" description="AAA+ ATPase" evidence="5">
    <location>
        <begin position="177"/>
        <end position="314"/>
    </location>
</feature>
<dbReference type="PANTHER" id="PTHR23077:SF171">
    <property type="entry name" value="NUCLEAR VALOSIN-CONTAINING PROTEIN-LIKE"/>
    <property type="match status" value="1"/>
</dbReference>
<dbReference type="CDD" id="cd19481">
    <property type="entry name" value="RecA-like_protease"/>
    <property type="match status" value="2"/>
</dbReference>
<feature type="domain" description="AAA+ ATPase" evidence="5">
    <location>
        <begin position="430"/>
        <end position="561"/>
    </location>
</feature>
<accession>A0ABW3WJ71</accession>
<comment type="similarity">
    <text evidence="3">Belongs to the AAA ATPase family.</text>
</comment>
<feature type="transmembrane region" description="Helical" evidence="4">
    <location>
        <begin position="12"/>
        <end position="33"/>
    </location>
</feature>
<reference evidence="7" key="1">
    <citation type="journal article" date="2019" name="Int. J. Syst. Evol. Microbiol.">
        <title>The Global Catalogue of Microorganisms (GCM) 10K type strain sequencing project: providing services to taxonomists for standard genome sequencing and annotation.</title>
        <authorList>
            <consortium name="The Broad Institute Genomics Platform"/>
            <consortium name="The Broad Institute Genome Sequencing Center for Infectious Disease"/>
            <person name="Wu L."/>
            <person name="Ma J."/>
        </authorList>
    </citation>
    <scope>NUCLEOTIDE SEQUENCE [LARGE SCALE GENOMIC DNA]</scope>
    <source>
        <strain evidence="7">CCUG 48884</strain>
    </source>
</reference>
<name>A0ABW3WJ71_9RHOO</name>
<dbReference type="InterPro" id="IPR027417">
    <property type="entry name" value="P-loop_NTPase"/>
</dbReference>
<feature type="transmembrane region" description="Helical" evidence="4">
    <location>
        <begin position="39"/>
        <end position="63"/>
    </location>
</feature>
<organism evidence="6 7">
    <name type="scientific">Thauera mechernichensis</name>
    <dbReference type="NCBI Taxonomy" id="82788"/>
    <lineage>
        <taxon>Bacteria</taxon>
        <taxon>Pseudomonadati</taxon>
        <taxon>Pseudomonadota</taxon>
        <taxon>Betaproteobacteria</taxon>
        <taxon>Rhodocyclales</taxon>
        <taxon>Zoogloeaceae</taxon>
        <taxon>Thauera</taxon>
    </lineage>
</organism>
<dbReference type="Gene3D" id="1.10.8.60">
    <property type="match status" value="2"/>
</dbReference>
<gene>
    <name evidence="6" type="ORF">ACFQ4M_17350</name>
</gene>
<evidence type="ECO:0000259" key="5">
    <source>
        <dbReference type="SMART" id="SM00382"/>
    </source>
</evidence>
<dbReference type="EMBL" id="JBHTMC010000032">
    <property type="protein sequence ID" value="MFD1265340.1"/>
    <property type="molecule type" value="Genomic_DNA"/>
</dbReference>
<keyword evidence="2 3" id="KW-0067">ATP-binding</keyword>
<feature type="transmembrane region" description="Helical" evidence="4">
    <location>
        <begin position="75"/>
        <end position="108"/>
    </location>
</feature>
<keyword evidence="4" id="KW-1133">Transmembrane helix</keyword>